<evidence type="ECO:0000256" key="2">
    <source>
        <dbReference type="ARBA" id="ARBA00022723"/>
    </source>
</evidence>
<organism evidence="6 7">
    <name type="scientific">Gadus morhua</name>
    <name type="common">Atlantic cod</name>
    <dbReference type="NCBI Taxonomy" id="8049"/>
    <lineage>
        <taxon>Eukaryota</taxon>
        <taxon>Metazoa</taxon>
        <taxon>Chordata</taxon>
        <taxon>Craniata</taxon>
        <taxon>Vertebrata</taxon>
        <taxon>Euteleostomi</taxon>
        <taxon>Actinopterygii</taxon>
        <taxon>Neopterygii</taxon>
        <taxon>Teleostei</taxon>
        <taxon>Neoteleostei</taxon>
        <taxon>Acanthomorphata</taxon>
        <taxon>Zeiogadaria</taxon>
        <taxon>Gadariae</taxon>
        <taxon>Gadiformes</taxon>
        <taxon>Gadoidei</taxon>
        <taxon>Gadidae</taxon>
        <taxon>Gadus</taxon>
    </lineage>
</organism>
<feature type="region of interest" description="Disordered" evidence="3">
    <location>
        <begin position="1"/>
        <end position="42"/>
    </location>
</feature>
<sequence length="344" mass="38770">MCPVFTATAEVTDQEDEGIPEVPQQPSHSTVSSQLEDPSLWDHSYGEQQGVEETAEDATTQTEDFSYSMLQSDADSFLYTGVSLETFNSLVSTLEGFAERASVLSVRDQILMTLIKLKLNRVLGDLGRQFHVTQSAASKVISFWIDKMEEVLRPLIIWLPNETIKATMPTAFKRFFPNTTCVIDCSESLLQKAKNLDSRGESYSHYYSHNTIKYLVVVAPCGLIMFISSGYGGRTSDKFITMNSGILDYLRPGDEVMADRGFLIRDLLFERRVKLVLPAFTRGGSQLTEEQVTATRRIANVRIHVERAIRRLKVYKILSHVIPINMTPKIEKILRICDPSQLKG</sequence>
<dbReference type="Ensembl" id="ENSGMOT00000076747.1">
    <property type="protein sequence ID" value="ENSGMOP00000062787.1"/>
    <property type="gene ID" value="ENSGMOG00000030013.1"/>
</dbReference>
<dbReference type="InterPro" id="IPR027806">
    <property type="entry name" value="HARBI1_dom"/>
</dbReference>
<dbReference type="AlphaFoldDB" id="A0A8C5CLK2"/>
<name>A0A8C5CLK2_GADMO</name>
<feature type="domain" description="Transposase Helix-turn-helix" evidence="5">
    <location>
        <begin position="104"/>
        <end position="153"/>
    </location>
</feature>
<dbReference type="PANTHER" id="PTHR23080:SF143">
    <property type="entry name" value="SI:DKEY-56D12.4"/>
    <property type="match status" value="1"/>
</dbReference>
<dbReference type="GeneTree" id="ENSGT00940000164656"/>
<evidence type="ECO:0000256" key="1">
    <source>
        <dbReference type="ARBA" id="ARBA00001968"/>
    </source>
</evidence>
<accession>A0A8C5CLK2</accession>
<dbReference type="GO" id="GO:0003677">
    <property type="term" value="F:DNA binding"/>
    <property type="evidence" value="ECO:0007669"/>
    <property type="project" value="UniProtKB-KW"/>
</dbReference>
<protein>
    <recommendedName>
        <fullName evidence="8">DDE Tnp4 domain-containing protein</fullName>
    </recommendedName>
</protein>
<proteinExistence type="predicted"/>
<dbReference type="Pfam" id="PF13359">
    <property type="entry name" value="DDE_Tnp_4"/>
    <property type="match status" value="1"/>
</dbReference>
<reference evidence="6" key="1">
    <citation type="submission" date="2025-08" db="UniProtKB">
        <authorList>
            <consortium name="Ensembl"/>
        </authorList>
    </citation>
    <scope>IDENTIFICATION</scope>
</reference>
<keyword evidence="2" id="KW-0479">Metal-binding</keyword>
<evidence type="ECO:0008006" key="8">
    <source>
        <dbReference type="Google" id="ProtNLM"/>
    </source>
</evidence>
<evidence type="ECO:0000313" key="7">
    <source>
        <dbReference type="Proteomes" id="UP000694546"/>
    </source>
</evidence>
<evidence type="ECO:0000259" key="5">
    <source>
        <dbReference type="Pfam" id="PF13613"/>
    </source>
</evidence>
<evidence type="ECO:0000313" key="6">
    <source>
        <dbReference type="Ensembl" id="ENSGMOP00000062787.1"/>
    </source>
</evidence>
<evidence type="ECO:0000259" key="4">
    <source>
        <dbReference type="Pfam" id="PF13359"/>
    </source>
</evidence>
<dbReference type="OMA" id="WICAALT"/>
<dbReference type="InterPro" id="IPR027805">
    <property type="entry name" value="Transposase_HTH_dom"/>
</dbReference>
<dbReference type="Proteomes" id="UP000694546">
    <property type="component" value="Chromosome 18"/>
</dbReference>
<keyword evidence="7" id="KW-1185">Reference proteome</keyword>
<dbReference type="Pfam" id="PF13613">
    <property type="entry name" value="HTH_Tnp_4"/>
    <property type="match status" value="1"/>
</dbReference>
<dbReference type="GO" id="GO:0008270">
    <property type="term" value="F:zinc ion binding"/>
    <property type="evidence" value="ECO:0007669"/>
    <property type="project" value="UniProtKB-KW"/>
</dbReference>
<comment type="cofactor">
    <cofactor evidence="1">
        <name>a divalent metal cation</name>
        <dbReference type="ChEBI" id="CHEBI:60240"/>
    </cofactor>
</comment>
<feature type="compositionally biased region" description="Polar residues" evidence="3">
    <location>
        <begin position="24"/>
        <end position="36"/>
    </location>
</feature>
<dbReference type="PANTHER" id="PTHR23080">
    <property type="entry name" value="THAP DOMAIN PROTEIN"/>
    <property type="match status" value="1"/>
</dbReference>
<evidence type="ECO:0000256" key="3">
    <source>
        <dbReference type="SAM" id="MobiDB-lite"/>
    </source>
</evidence>
<reference evidence="6" key="2">
    <citation type="submission" date="2025-09" db="UniProtKB">
        <authorList>
            <consortium name="Ensembl"/>
        </authorList>
    </citation>
    <scope>IDENTIFICATION</scope>
</reference>
<feature type="domain" description="DDE Tnp4" evidence="4">
    <location>
        <begin position="183"/>
        <end position="337"/>
    </location>
</feature>